<evidence type="ECO:0000256" key="5">
    <source>
        <dbReference type="ARBA" id="ARBA00023136"/>
    </source>
</evidence>
<evidence type="ECO:0000256" key="2">
    <source>
        <dbReference type="ARBA" id="ARBA00022475"/>
    </source>
</evidence>
<feature type="transmembrane region" description="Helical" evidence="6">
    <location>
        <begin position="332"/>
        <end position="353"/>
    </location>
</feature>
<evidence type="ECO:0000256" key="1">
    <source>
        <dbReference type="ARBA" id="ARBA00004651"/>
    </source>
</evidence>
<feature type="transmembrane region" description="Helical" evidence="6">
    <location>
        <begin position="360"/>
        <end position="378"/>
    </location>
</feature>
<evidence type="ECO:0000256" key="4">
    <source>
        <dbReference type="ARBA" id="ARBA00022989"/>
    </source>
</evidence>
<keyword evidence="4 6" id="KW-1133">Transmembrane helix</keyword>
<keyword evidence="2" id="KW-1003">Cell membrane</keyword>
<reference evidence="7 8" key="1">
    <citation type="journal article" date="2016" name="Nat. Commun.">
        <title>Thousands of microbial genomes shed light on interconnected biogeochemical processes in an aquifer system.</title>
        <authorList>
            <person name="Anantharaman K."/>
            <person name="Brown C.T."/>
            <person name="Hug L.A."/>
            <person name="Sharon I."/>
            <person name="Castelle C.J."/>
            <person name="Probst A.J."/>
            <person name="Thomas B.C."/>
            <person name="Singh A."/>
            <person name="Wilkins M.J."/>
            <person name="Karaoz U."/>
            <person name="Brodie E.L."/>
            <person name="Williams K.H."/>
            <person name="Hubbard S.S."/>
            <person name="Banfield J.F."/>
        </authorList>
    </citation>
    <scope>NUCLEOTIDE SEQUENCE [LARGE SCALE GENOMIC DNA]</scope>
</reference>
<dbReference type="GO" id="GO:0005886">
    <property type="term" value="C:plasma membrane"/>
    <property type="evidence" value="ECO:0007669"/>
    <property type="project" value="UniProtKB-SubCell"/>
</dbReference>
<keyword evidence="5 6" id="KW-0472">Membrane</keyword>
<feature type="transmembrane region" description="Helical" evidence="6">
    <location>
        <begin position="173"/>
        <end position="191"/>
    </location>
</feature>
<dbReference type="AlphaFoldDB" id="A0A1F5SC93"/>
<proteinExistence type="predicted"/>
<protein>
    <submittedName>
        <fullName evidence="7">Uncharacterized protein</fullName>
    </submittedName>
</protein>
<keyword evidence="3 6" id="KW-0812">Transmembrane</keyword>
<dbReference type="PANTHER" id="PTHR30250">
    <property type="entry name" value="PST FAMILY PREDICTED COLANIC ACID TRANSPORTER"/>
    <property type="match status" value="1"/>
</dbReference>
<organism evidence="7 8">
    <name type="scientific">Candidatus Falkowbacteria bacterium RIFCSPLOWO2_02_FULL_45_21</name>
    <dbReference type="NCBI Taxonomy" id="1797989"/>
    <lineage>
        <taxon>Bacteria</taxon>
        <taxon>Candidatus Falkowiibacteriota</taxon>
    </lineage>
</organism>
<evidence type="ECO:0000256" key="6">
    <source>
        <dbReference type="SAM" id="Phobius"/>
    </source>
</evidence>
<gene>
    <name evidence="7" type="ORF">A3H66_00925</name>
</gene>
<dbReference type="STRING" id="1797989.A3H66_00925"/>
<comment type="caution">
    <text evidence="7">The sequence shown here is derived from an EMBL/GenBank/DDBJ whole genome shotgun (WGS) entry which is preliminary data.</text>
</comment>
<dbReference type="CDD" id="cd13128">
    <property type="entry name" value="MATE_Wzx_like"/>
    <property type="match status" value="1"/>
</dbReference>
<evidence type="ECO:0000313" key="8">
    <source>
        <dbReference type="Proteomes" id="UP000178783"/>
    </source>
</evidence>
<sequence>MTEKIANIAKNTSYFTLALVLQKIISFTYFTLIARALGPEDLGKYYFAISFASVFSILMDIGLTNVLTREIAREKNKANIYLGSVMAVKLPLSVITGLIIILAANLLGYGELTKILIYFSTVCVILDSFTSAFFSASRGFHNLSFESLSSVLFQLIVLVTGLTILKLDLGLKWLMGSLLLASIFNFLYALVVVVRRFKLSLKPIYNPAVIKLVLKISLSFGLFAIFQKIYTYLDTVLLAALAGDYYVGLYQVAFKIINAIQFLPLAFTASLYPAMSSYWASNRGQLAITFERSMNYLIIIALPISVGIAVLADKIVLIFKSGFQGASLPLELNIAALLFMFTAYPIGSLLNACDKQKINTVNMAVTVATSVILNLILIPKFQAVGASLTVLATSVLMLVLGLIQVPKIIVYRPRKILKVFIKALAASAIMMMVVIYLKNYLNIFIIVPISAIIYFILLYCLKAFKPEDILSIYRSFIKKQKADDIGLIAEENF</sequence>
<evidence type="ECO:0000256" key="3">
    <source>
        <dbReference type="ARBA" id="ARBA00022692"/>
    </source>
</evidence>
<dbReference type="PANTHER" id="PTHR30250:SF11">
    <property type="entry name" value="O-ANTIGEN TRANSPORTER-RELATED"/>
    <property type="match status" value="1"/>
</dbReference>
<evidence type="ECO:0000313" key="7">
    <source>
        <dbReference type="EMBL" id="OGF24083.1"/>
    </source>
</evidence>
<feature type="transmembrane region" description="Helical" evidence="6">
    <location>
        <begin position="417"/>
        <end position="437"/>
    </location>
</feature>
<name>A0A1F5SC93_9BACT</name>
<dbReference type="InterPro" id="IPR050833">
    <property type="entry name" value="Poly_Biosynth_Transport"/>
</dbReference>
<accession>A0A1F5SC93</accession>
<dbReference type="Pfam" id="PF01943">
    <property type="entry name" value="Polysacc_synt"/>
    <property type="match status" value="1"/>
</dbReference>
<comment type="subcellular location">
    <subcellularLocation>
        <location evidence="1">Cell membrane</location>
        <topology evidence="1">Multi-pass membrane protein</topology>
    </subcellularLocation>
</comment>
<feature type="transmembrane region" description="Helical" evidence="6">
    <location>
        <begin position="12"/>
        <end position="33"/>
    </location>
</feature>
<feature type="transmembrane region" description="Helical" evidence="6">
    <location>
        <begin position="45"/>
        <end position="68"/>
    </location>
</feature>
<dbReference type="EMBL" id="MFFW01000038">
    <property type="protein sequence ID" value="OGF24083.1"/>
    <property type="molecule type" value="Genomic_DNA"/>
</dbReference>
<feature type="transmembrane region" description="Helical" evidence="6">
    <location>
        <begin position="115"/>
        <end position="136"/>
    </location>
</feature>
<feature type="transmembrane region" description="Helical" evidence="6">
    <location>
        <begin position="148"/>
        <end position="167"/>
    </location>
</feature>
<dbReference type="Proteomes" id="UP000178783">
    <property type="component" value="Unassembled WGS sequence"/>
</dbReference>
<feature type="transmembrane region" description="Helical" evidence="6">
    <location>
        <begin position="212"/>
        <end position="232"/>
    </location>
</feature>
<feature type="transmembrane region" description="Helical" evidence="6">
    <location>
        <begin position="80"/>
        <end position="103"/>
    </location>
</feature>
<feature type="transmembrane region" description="Helical" evidence="6">
    <location>
        <begin position="252"/>
        <end position="272"/>
    </location>
</feature>
<feature type="transmembrane region" description="Helical" evidence="6">
    <location>
        <begin position="293"/>
        <end position="312"/>
    </location>
</feature>
<feature type="transmembrane region" description="Helical" evidence="6">
    <location>
        <begin position="384"/>
        <end position="405"/>
    </location>
</feature>
<feature type="transmembrane region" description="Helical" evidence="6">
    <location>
        <begin position="443"/>
        <end position="461"/>
    </location>
</feature>
<dbReference type="InterPro" id="IPR002797">
    <property type="entry name" value="Polysacc_synth"/>
</dbReference>